<evidence type="ECO:0000256" key="1">
    <source>
        <dbReference type="ARBA" id="ARBA00023172"/>
    </source>
</evidence>
<accession>A0A415NQR7</accession>
<dbReference type="InterPro" id="IPR050090">
    <property type="entry name" value="Tyrosine_recombinase_XerCD"/>
</dbReference>
<reference evidence="3 4" key="1">
    <citation type="submission" date="2018-08" db="EMBL/GenBank/DDBJ databases">
        <title>A genome reference for cultivated species of the human gut microbiota.</title>
        <authorList>
            <person name="Zou Y."/>
            <person name="Xue W."/>
            <person name="Luo G."/>
        </authorList>
    </citation>
    <scope>NUCLEOTIDE SEQUENCE [LARGE SCALE GENOMIC DNA]</scope>
    <source>
        <strain evidence="3 4">AF35-6BH</strain>
    </source>
</reference>
<dbReference type="EMBL" id="QRPK01000175">
    <property type="protein sequence ID" value="RHM02816.1"/>
    <property type="molecule type" value="Genomic_DNA"/>
</dbReference>
<sequence length="216" mass="25365">NYKPKTVNLRLRAINCYLEFLSKGSLKLPFIKIQQKTYLENVISEADYNYLKNCLKKDDLDWYMVVRFLAATGARVSELIQIKVEHVQLGYIDIYSKGGKLRRIYIPVKLKKEALIWLKSRNQETGFIFLNKYGNRITTRGISGQLKKFALKYDINPNVVYPHSFRHRFAKNFLAKCNDIAFLADLMGHESIETTRIYLRKTSTEQQELVDNLIDW</sequence>
<comment type="caution">
    <text evidence="3">The sequence shown here is derived from an EMBL/GenBank/DDBJ whole genome shotgun (WGS) entry which is preliminary data.</text>
</comment>
<dbReference type="SUPFAM" id="SSF56349">
    <property type="entry name" value="DNA breaking-rejoining enzymes"/>
    <property type="match status" value="1"/>
</dbReference>
<dbReference type="Gene3D" id="1.10.443.10">
    <property type="entry name" value="Intergrase catalytic core"/>
    <property type="match status" value="1"/>
</dbReference>
<dbReference type="GO" id="GO:0006310">
    <property type="term" value="P:DNA recombination"/>
    <property type="evidence" value="ECO:0007669"/>
    <property type="project" value="UniProtKB-KW"/>
</dbReference>
<name>A0A415NQR7_9FIRM</name>
<dbReference type="InterPro" id="IPR013762">
    <property type="entry name" value="Integrase-like_cat_sf"/>
</dbReference>
<dbReference type="AlphaFoldDB" id="A0A415NQR7"/>
<feature type="non-terminal residue" evidence="3">
    <location>
        <position position="1"/>
    </location>
</feature>
<dbReference type="PANTHER" id="PTHR30349:SF89">
    <property type="entry name" value="INTEGRASE_RECOMBINASE"/>
    <property type="match status" value="1"/>
</dbReference>
<gene>
    <name evidence="3" type="ORF">DWZ83_11175</name>
</gene>
<proteinExistence type="predicted"/>
<organism evidence="3 4">
    <name type="scientific">Amedibacillus dolichus</name>
    <dbReference type="NCBI Taxonomy" id="31971"/>
    <lineage>
        <taxon>Bacteria</taxon>
        <taxon>Bacillati</taxon>
        <taxon>Bacillota</taxon>
        <taxon>Erysipelotrichia</taxon>
        <taxon>Erysipelotrichales</taxon>
        <taxon>Erysipelotrichaceae</taxon>
        <taxon>Amedibacillus</taxon>
    </lineage>
</organism>
<dbReference type="InterPro" id="IPR002104">
    <property type="entry name" value="Integrase_catalytic"/>
</dbReference>
<dbReference type="Pfam" id="PF00589">
    <property type="entry name" value="Phage_integrase"/>
    <property type="match status" value="1"/>
</dbReference>
<evidence type="ECO:0000259" key="2">
    <source>
        <dbReference type="PROSITE" id="PS51898"/>
    </source>
</evidence>
<dbReference type="PANTHER" id="PTHR30349">
    <property type="entry name" value="PHAGE INTEGRASE-RELATED"/>
    <property type="match status" value="1"/>
</dbReference>
<dbReference type="OrthoDB" id="9801717at2"/>
<dbReference type="RefSeq" id="WP_118365993.1">
    <property type="nucleotide sequence ID" value="NZ_QRPK01000175.1"/>
</dbReference>
<dbReference type="CDD" id="cd01191">
    <property type="entry name" value="INT_C_like_2"/>
    <property type="match status" value="1"/>
</dbReference>
<dbReference type="GO" id="GO:0015074">
    <property type="term" value="P:DNA integration"/>
    <property type="evidence" value="ECO:0007669"/>
    <property type="project" value="InterPro"/>
</dbReference>
<evidence type="ECO:0000313" key="3">
    <source>
        <dbReference type="EMBL" id="RHM02816.1"/>
    </source>
</evidence>
<keyword evidence="4" id="KW-1185">Reference proteome</keyword>
<protein>
    <submittedName>
        <fullName evidence="3">Integrase</fullName>
    </submittedName>
</protein>
<dbReference type="Proteomes" id="UP000284868">
    <property type="component" value="Unassembled WGS sequence"/>
</dbReference>
<dbReference type="InterPro" id="IPR011010">
    <property type="entry name" value="DNA_brk_join_enz"/>
</dbReference>
<evidence type="ECO:0000313" key="4">
    <source>
        <dbReference type="Proteomes" id="UP000284868"/>
    </source>
</evidence>
<keyword evidence="1" id="KW-0233">DNA recombination</keyword>
<feature type="domain" description="Tyr recombinase" evidence="2">
    <location>
        <begin position="38"/>
        <end position="211"/>
    </location>
</feature>
<dbReference type="GO" id="GO:0003677">
    <property type="term" value="F:DNA binding"/>
    <property type="evidence" value="ECO:0007669"/>
    <property type="project" value="InterPro"/>
</dbReference>
<dbReference type="PROSITE" id="PS51898">
    <property type="entry name" value="TYR_RECOMBINASE"/>
    <property type="match status" value="1"/>
</dbReference>